<evidence type="ECO:0000256" key="14">
    <source>
        <dbReference type="ARBA" id="ARBA00023069"/>
    </source>
</evidence>
<feature type="domain" description="START" evidence="25">
    <location>
        <begin position="666"/>
        <end position="816"/>
    </location>
</feature>
<dbReference type="GO" id="GO:0008289">
    <property type="term" value="F:lipid binding"/>
    <property type="evidence" value="ECO:0007669"/>
    <property type="project" value="UniProtKB-KW"/>
</dbReference>
<reference evidence="27" key="1">
    <citation type="journal article" date="2013" name="Nat. Genet.">
        <title>The draft genomes of soft-shell turtle and green sea turtle yield insights into the development and evolution of the turtle-specific body plan.</title>
        <authorList>
            <person name="Wang Z."/>
            <person name="Pascual-Anaya J."/>
            <person name="Zadissa A."/>
            <person name="Li W."/>
            <person name="Niimura Y."/>
            <person name="Huang Z."/>
            <person name="Li C."/>
            <person name="White S."/>
            <person name="Xiong Z."/>
            <person name="Fang D."/>
            <person name="Wang B."/>
            <person name="Ming Y."/>
            <person name="Chen Y."/>
            <person name="Zheng Y."/>
            <person name="Kuraku S."/>
            <person name="Pignatelli M."/>
            <person name="Herrero J."/>
            <person name="Beal K."/>
            <person name="Nozawa M."/>
            <person name="Li Q."/>
            <person name="Wang J."/>
            <person name="Zhang H."/>
            <person name="Yu L."/>
            <person name="Shigenobu S."/>
            <person name="Wang J."/>
            <person name="Liu J."/>
            <person name="Flicek P."/>
            <person name="Searle S."/>
            <person name="Wang J."/>
            <person name="Kuratani S."/>
            <person name="Yin Y."/>
            <person name="Aken B."/>
            <person name="Zhang G."/>
            <person name="Irie N."/>
        </authorList>
    </citation>
    <scope>NUCLEOTIDE SEQUENCE [LARGE SCALE GENOMIC DNA]</scope>
</reference>
<dbReference type="Pfam" id="PF00071">
    <property type="entry name" value="Ras"/>
    <property type="match status" value="2"/>
</dbReference>
<keyword evidence="27" id="KW-1185">Reference proteome</keyword>
<dbReference type="eggNOG" id="KOG3865">
    <property type="taxonomic scope" value="Eukaryota"/>
</dbReference>
<evidence type="ECO:0000256" key="9">
    <source>
        <dbReference type="ARBA" id="ARBA00022606"/>
    </source>
</evidence>
<dbReference type="Pfam" id="PF02752">
    <property type="entry name" value="Arrestin_C"/>
    <property type="match status" value="1"/>
</dbReference>
<dbReference type="SUPFAM" id="SSF55961">
    <property type="entry name" value="Bet v1-like"/>
    <property type="match status" value="1"/>
</dbReference>
<evidence type="ECO:0000256" key="20">
    <source>
        <dbReference type="ARBA" id="ARBA00031498"/>
    </source>
</evidence>
<dbReference type="InterPro" id="IPR041951">
    <property type="entry name" value="STARD10_START"/>
</dbReference>
<keyword evidence="7" id="KW-0963">Cytoplasm</keyword>
<evidence type="ECO:0000256" key="5">
    <source>
        <dbReference type="ARBA" id="ARBA00017730"/>
    </source>
</evidence>
<feature type="region of interest" description="Disordered" evidence="24">
    <location>
        <begin position="856"/>
        <end position="875"/>
    </location>
</feature>
<dbReference type="GO" id="GO:0007601">
    <property type="term" value="P:visual perception"/>
    <property type="evidence" value="ECO:0007669"/>
    <property type="project" value="UniProtKB-KW"/>
</dbReference>
<dbReference type="InterPro" id="IPR011022">
    <property type="entry name" value="Arrestin_C-like"/>
</dbReference>
<keyword evidence="13" id="KW-0445">Lipid transport</keyword>
<dbReference type="InterPro" id="IPR005225">
    <property type="entry name" value="Small_GTP-bd"/>
</dbReference>
<dbReference type="GO" id="GO:0001750">
    <property type="term" value="C:photoreceptor outer segment"/>
    <property type="evidence" value="ECO:0007669"/>
    <property type="project" value="UniProtKB-ARBA"/>
</dbReference>
<evidence type="ECO:0000256" key="19">
    <source>
        <dbReference type="ARBA" id="ARBA00024976"/>
    </source>
</evidence>
<dbReference type="InterPro" id="IPR014756">
    <property type="entry name" value="Ig_E-set"/>
</dbReference>
<evidence type="ECO:0000256" key="1">
    <source>
        <dbReference type="ARBA" id="ARBA00004230"/>
    </source>
</evidence>
<dbReference type="STRING" id="8469.M7C6A9"/>
<dbReference type="GO" id="GO:0007165">
    <property type="term" value="P:signal transduction"/>
    <property type="evidence" value="ECO:0007669"/>
    <property type="project" value="InterPro"/>
</dbReference>
<dbReference type="InterPro" id="IPR002913">
    <property type="entry name" value="START_lipid-bd_dom"/>
</dbReference>
<dbReference type="Gene3D" id="3.30.530.20">
    <property type="match status" value="1"/>
</dbReference>
<dbReference type="InterPro" id="IPR023393">
    <property type="entry name" value="START-like_dom_sf"/>
</dbReference>
<dbReference type="SMART" id="SM00176">
    <property type="entry name" value="RAN"/>
    <property type="match status" value="1"/>
</dbReference>
<dbReference type="GO" id="GO:0005525">
    <property type="term" value="F:GTP binding"/>
    <property type="evidence" value="ECO:0007669"/>
    <property type="project" value="InterPro"/>
</dbReference>
<dbReference type="PRINTS" id="PR00309">
    <property type="entry name" value="ARRESTIN"/>
</dbReference>
<dbReference type="GO" id="GO:0001664">
    <property type="term" value="F:G protein-coupled receptor binding"/>
    <property type="evidence" value="ECO:0007669"/>
    <property type="project" value="TreeGrafter"/>
</dbReference>
<dbReference type="FunFam" id="3.40.50.300:FF:001447">
    <property type="entry name" value="Ras-related protein Rab-1B"/>
    <property type="match status" value="2"/>
</dbReference>
<evidence type="ECO:0000256" key="11">
    <source>
        <dbReference type="ARBA" id="ARBA00022846"/>
    </source>
</evidence>
<protein>
    <recommendedName>
        <fullName evidence="5">Arrestin-C</fullName>
    </recommendedName>
    <alternativeName>
        <fullName evidence="20">Cone arrestin</fullName>
    </alternativeName>
    <alternativeName>
        <fullName evidence="22">PCTP-like protein</fullName>
    </alternativeName>
    <alternativeName>
        <fullName evidence="21">START domain-containing protein 10</fullName>
    </alternativeName>
    <alternativeName>
        <fullName evidence="23">StAR-related lipid transfer protein 10</fullName>
    </alternativeName>
</protein>
<keyword evidence="12" id="KW-0007">Acetylation</keyword>
<keyword evidence="18" id="KW-0844">Vision</keyword>
<evidence type="ECO:0000256" key="8">
    <source>
        <dbReference type="ARBA" id="ARBA00022553"/>
    </source>
</evidence>
<name>M7C6A9_CHEMY</name>
<evidence type="ECO:0000256" key="12">
    <source>
        <dbReference type="ARBA" id="ARBA00022990"/>
    </source>
</evidence>
<dbReference type="SMART" id="SM00234">
    <property type="entry name" value="START"/>
    <property type="match status" value="1"/>
</dbReference>
<dbReference type="GO" id="GO:0005829">
    <property type="term" value="C:cytosol"/>
    <property type="evidence" value="ECO:0007669"/>
    <property type="project" value="UniProtKB-ARBA"/>
</dbReference>
<dbReference type="InterPro" id="IPR014753">
    <property type="entry name" value="Arrestin_N"/>
</dbReference>
<keyword evidence="14" id="KW-0969">Cilium</keyword>
<proteinExistence type="inferred from homology"/>
<dbReference type="Gene3D" id="2.60.40.840">
    <property type="match status" value="1"/>
</dbReference>
<sequence>MSCMWSLIHLFHPLGDTALDLHNHVNRARRKSPEHLTWSKQSQTGLKFVEEGWSSRMLVHSSSQIIPMGLPDRRGNELGKLSIYLGKRDFVDHVGSVEPVDGVVLIDPEYLKDRKVYVILTCAFRYGRDDLDVIGLTFRKDLYVLTTQIYPPVPEQTPTSLTPLQEKLLKKLGEHAYPFTFEMATNLPCSVTLQPGPDDLGKACGVDFEVKGFCAENLEEKIHKRNSVRLVIRKVQFAPVNTGPAPKSETTRQFMMSDKPLHLEASLDKEIYYHGDPITVNININNTTNKIVKKIKISVEQITDVVLYSLDKYTKNVCTEEILETVAANSTFSKSYTVTPSLSSNREKRGLALDGKLKHEDTNLASTTILRPGMDKEVLGILVSYKVKVNLVVSRGGDVGVEMPVILMHPKPTDVGKTSLITRFMYDSFDNTYQATIGIDFLSKTMYLEDRTIRLQLWDTAGQERFRSLIPSYIRDSAAAVVVFDITRLDIARGITCHSACTTAGYGRLAVLFGLGVKDCPYTAPATNEMQVRLQLWDTAGQERFRSLIPSYIRDSTIAVVVYDITNLNSFQQTSKWIDDVRTERGSDVIIMLVGNKTDLADKRQITTEEGEQRAKELNVMFIETSAKTGYNVKQSRYSREGVGGGVQPPPPAGPAVHTVKCRIDIQDVPAETVYDVLHDIEYRRKWDMNVIDTHDIARLATNADVGYYAWKCPKPLKNRDVVTLRSWQVVDKSYMIINFSVKHAQYPPRKDLVRTVSILAGYLVQSTGPNSCTLTYLAQVDPKGKLPKWVVNKASQYLAPRMLKKMHKACLKYPSWKQQHNVSVKPWLYPEQNKLPTMMLSDLALQHAASLENIDESSLSEVKDERGDNSGSEN</sequence>
<evidence type="ECO:0000256" key="17">
    <source>
        <dbReference type="ARBA" id="ARBA00023273"/>
    </source>
</evidence>
<dbReference type="SMART" id="SM00174">
    <property type="entry name" value="RHO"/>
    <property type="match status" value="1"/>
</dbReference>
<dbReference type="GO" id="GO:0031514">
    <property type="term" value="C:motile cilium"/>
    <property type="evidence" value="ECO:0007669"/>
    <property type="project" value="UniProtKB-SubCell"/>
</dbReference>
<dbReference type="PANTHER" id="PTHR11792">
    <property type="entry name" value="ARRESTIN"/>
    <property type="match status" value="1"/>
</dbReference>
<evidence type="ECO:0000256" key="22">
    <source>
        <dbReference type="ARBA" id="ARBA00076937"/>
    </source>
</evidence>
<evidence type="ECO:0000313" key="27">
    <source>
        <dbReference type="Proteomes" id="UP000031443"/>
    </source>
</evidence>
<dbReference type="SMART" id="SM01017">
    <property type="entry name" value="Arrestin_C"/>
    <property type="match status" value="1"/>
</dbReference>
<dbReference type="FunFam" id="2.60.40.840:FF:000002">
    <property type="entry name" value="Arrestin 3"/>
    <property type="match status" value="1"/>
</dbReference>
<keyword evidence="15" id="KW-0446">Lipid-binding</keyword>
<comment type="function">
    <text evidence="19">May play a role in an as yet undefined retina-specific signal transduction. Could bind to photoactivated-phosphorylated red/green opsins.</text>
</comment>
<dbReference type="CDD" id="cd01861">
    <property type="entry name" value="Rab6"/>
    <property type="match status" value="1"/>
</dbReference>
<keyword evidence="16" id="KW-0472">Membrane</keyword>
<keyword evidence="17" id="KW-0966">Cell projection</keyword>
<dbReference type="GO" id="GO:0016020">
    <property type="term" value="C:membrane"/>
    <property type="evidence" value="ECO:0007669"/>
    <property type="project" value="UniProtKB-SubCell"/>
</dbReference>
<dbReference type="InterPro" id="IPR014752">
    <property type="entry name" value="Arrestin-like_C"/>
</dbReference>
<dbReference type="NCBIfam" id="TIGR00231">
    <property type="entry name" value="small_GTP"/>
    <property type="match status" value="2"/>
</dbReference>
<comment type="subcellular location">
    <subcellularLocation>
        <location evidence="1">Cell projection</location>
        <location evidence="1">Cilium</location>
        <location evidence="1">Flagellum</location>
    </subcellularLocation>
    <subcellularLocation>
        <location evidence="3">Cytoplasm</location>
    </subcellularLocation>
    <subcellularLocation>
        <location evidence="2">Membrane</location>
    </subcellularLocation>
</comment>
<evidence type="ECO:0000256" key="15">
    <source>
        <dbReference type="ARBA" id="ARBA00023121"/>
    </source>
</evidence>
<dbReference type="Gene3D" id="2.60.40.640">
    <property type="match status" value="1"/>
</dbReference>
<evidence type="ECO:0000256" key="6">
    <source>
        <dbReference type="ARBA" id="ARBA00022448"/>
    </source>
</evidence>
<keyword evidence="10" id="KW-0547">Nucleotide-binding</keyword>
<evidence type="ECO:0000256" key="13">
    <source>
        <dbReference type="ARBA" id="ARBA00023055"/>
    </source>
</evidence>
<comment type="similarity">
    <text evidence="4">Belongs to the arrestin family.</text>
</comment>
<dbReference type="PROSITE" id="PS00295">
    <property type="entry name" value="ARRESTINS"/>
    <property type="match status" value="1"/>
</dbReference>
<evidence type="ECO:0000256" key="7">
    <source>
        <dbReference type="ARBA" id="ARBA00022490"/>
    </source>
</evidence>
<dbReference type="Proteomes" id="UP000031443">
    <property type="component" value="Unassembled WGS sequence"/>
</dbReference>
<dbReference type="InterPro" id="IPR027417">
    <property type="entry name" value="P-loop_NTPase"/>
</dbReference>
<dbReference type="GO" id="GO:0003924">
    <property type="term" value="F:GTPase activity"/>
    <property type="evidence" value="ECO:0007669"/>
    <property type="project" value="InterPro"/>
</dbReference>
<evidence type="ECO:0000256" key="23">
    <source>
        <dbReference type="ARBA" id="ARBA00080073"/>
    </source>
</evidence>
<keyword evidence="8" id="KW-0597">Phosphoprotein</keyword>
<dbReference type="PANTHER" id="PTHR11792:SF19">
    <property type="entry name" value="ARRESTIN-C"/>
    <property type="match status" value="1"/>
</dbReference>
<evidence type="ECO:0000259" key="25">
    <source>
        <dbReference type="PROSITE" id="PS50848"/>
    </source>
</evidence>
<dbReference type="FunFam" id="2.60.40.640:FF:000011">
    <property type="entry name" value="S-arrestin isoform X2"/>
    <property type="match status" value="1"/>
</dbReference>
<dbReference type="Pfam" id="PF01852">
    <property type="entry name" value="START"/>
    <property type="match status" value="1"/>
</dbReference>
<evidence type="ECO:0000256" key="2">
    <source>
        <dbReference type="ARBA" id="ARBA00004370"/>
    </source>
</evidence>
<dbReference type="InterPro" id="IPR000698">
    <property type="entry name" value="Arrestin"/>
</dbReference>
<evidence type="ECO:0000313" key="26">
    <source>
        <dbReference type="EMBL" id="EMP40043.1"/>
    </source>
</evidence>
<dbReference type="GO" id="GO:0002031">
    <property type="term" value="P:G protein-coupled receptor internalization"/>
    <property type="evidence" value="ECO:0007669"/>
    <property type="project" value="TreeGrafter"/>
</dbReference>
<keyword evidence="6" id="KW-0813">Transport</keyword>
<evidence type="ECO:0000256" key="3">
    <source>
        <dbReference type="ARBA" id="ARBA00004496"/>
    </source>
</evidence>
<dbReference type="SUPFAM" id="SSF81296">
    <property type="entry name" value="E set domains"/>
    <property type="match status" value="2"/>
</dbReference>
<dbReference type="FunFam" id="3.30.530.20:FF:000008">
    <property type="entry name" value="START domain containing 10"/>
    <property type="match status" value="1"/>
</dbReference>
<dbReference type="Pfam" id="PF00339">
    <property type="entry name" value="Arrestin_N"/>
    <property type="match status" value="1"/>
</dbReference>
<evidence type="ECO:0000256" key="18">
    <source>
        <dbReference type="ARBA" id="ARBA00023305"/>
    </source>
</evidence>
<evidence type="ECO:0000256" key="16">
    <source>
        <dbReference type="ARBA" id="ARBA00023136"/>
    </source>
</evidence>
<evidence type="ECO:0000256" key="4">
    <source>
        <dbReference type="ARBA" id="ARBA00005298"/>
    </source>
</evidence>
<accession>M7C6A9</accession>
<organism evidence="26 27">
    <name type="scientific">Chelonia mydas</name>
    <name type="common">Green sea-turtle</name>
    <name type="synonym">Chelonia agassizi</name>
    <dbReference type="NCBI Taxonomy" id="8469"/>
    <lineage>
        <taxon>Eukaryota</taxon>
        <taxon>Metazoa</taxon>
        <taxon>Chordata</taxon>
        <taxon>Craniata</taxon>
        <taxon>Vertebrata</taxon>
        <taxon>Euteleostomi</taxon>
        <taxon>Archelosauria</taxon>
        <taxon>Testudinata</taxon>
        <taxon>Testudines</taxon>
        <taxon>Cryptodira</taxon>
        <taxon>Durocryptodira</taxon>
        <taxon>Americhelydia</taxon>
        <taxon>Chelonioidea</taxon>
        <taxon>Cheloniidae</taxon>
        <taxon>Chelonia</taxon>
    </lineage>
</organism>
<dbReference type="InterPro" id="IPR001806">
    <property type="entry name" value="Small_GTPase"/>
</dbReference>
<keyword evidence="9" id="KW-0716">Sensory transduction</keyword>
<dbReference type="PROSITE" id="PS51419">
    <property type="entry name" value="RAB"/>
    <property type="match status" value="1"/>
</dbReference>
<dbReference type="SUPFAM" id="SSF52540">
    <property type="entry name" value="P-loop containing nucleoside triphosphate hydrolases"/>
    <property type="match status" value="2"/>
</dbReference>
<dbReference type="PROSITE" id="PS51421">
    <property type="entry name" value="RAS"/>
    <property type="match status" value="1"/>
</dbReference>
<dbReference type="PROSITE" id="PS50848">
    <property type="entry name" value="START"/>
    <property type="match status" value="1"/>
</dbReference>
<dbReference type="InterPro" id="IPR011021">
    <property type="entry name" value="Arrestin-like_N"/>
</dbReference>
<dbReference type="Gene3D" id="3.40.50.300">
    <property type="entry name" value="P-loop containing nucleotide triphosphate hydrolases"/>
    <property type="match status" value="2"/>
</dbReference>
<dbReference type="AlphaFoldDB" id="M7C6A9"/>
<dbReference type="SMART" id="SM00175">
    <property type="entry name" value="RAB"/>
    <property type="match status" value="1"/>
</dbReference>
<evidence type="ECO:0000256" key="21">
    <source>
        <dbReference type="ARBA" id="ARBA00070345"/>
    </source>
</evidence>
<evidence type="ECO:0000256" key="24">
    <source>
        <dbReference type="SAM" id="MobiDB-lite"/>
    </source>
</evidence>
<evidence type="ECO:0000256" key="10">
    <source>
        <dbReference type="ARBA" id="ARBA00022741"/>
    </source>
</evidence>
<dbReference type="PROSITE" id="PS51420">
    <property type="entry name" value="RHO"/>
    <property type="match status" value="1"/>
</dbReference>
<dbReference type="InterPro" id="IPR017864">
    <property type="entry name" value="Arrestin_CS"/>
</dbReference>
<dbReference type="GO" id="GO:0006869">
    <property type="term" value="P:lipid transport"/>
    <property type="evidence" value="ECO:0007669"/>
    <property type="project" value="UniProtKB-KW"/>
</dbReference>
<dbReference type="EMBL" id="KB514808">
    <property type="protein sequence ID" value="EMP40043.1"/>
    <property type="molecule type" value="Genomic_DNA"/>
</dbReference>
<dbReference type="CDD" id="cd08871">
    <property type="entry name" value="START_STARD10-like"/>
    <property type="match status" value="1"/>
</dbReference>
<dbReference type="SMART" id="SM00173">
    <property type="entry name" value="RAS"/>
    <property type="match status" value="1"/>
</dbReference>
<gene>
    <name evidence="26" type="ORF">UY3_02732</name>
</gene>
<keyword evidence="11" id="KW-0282">Flagellum</keyword>